<evidence type="ECO:0000256" key="1">
    <source>
        <dbReference type="SAM" id="MobiDB-lite"/>
    </source>
</evidence>
<dbReference type="Ensembl" id="ENSCATT00000019669.1">
    <property type="protein sequence ID" value="ENSCATP00000005134.1"/>
    <property type="gene ID" value="ENSCATG00000017219.1"/>
</dbReference>
<dbReference type="Proteomes" id="UP000233060">
    <property type="component" value="Unassembled WGS sequence"/>
</dbReference>
<evidence type="ECO:0000313" key="3">
    <source>
        <dbReference type="Proteomes" id="UP000233060"/>
    </source>
</evidence>
<name>A0A2K5KWP3_CERAT</name>
<feature type="compositionally biased region" description="Basic and acidic residues" evidence="1">
    <location>
        <begin position="124"/>
        <end position="136"/>
    </location>
</feature>
<dbReference type="AlphaFoldDB" id="A0A2K5KWP3"/>
<sequence>MIFIRLKTSSQMVNRVERNELESYTESARDTAPRPGRAGSGRRFPTVGGGTPKRRGTQVSASPTRTPGVGALWPRPTRPAQAAAWPEDPAPGQGELGRTSSTGQPAPRNRVKSAPSPCLSPRKFPTDARSEGESPRAARSCAVPGDRAQQKPGPQPLLLAFLFQFSPDLRWN</sequence>
<feature type="compositionally biased region" description="Low complexity" evidence="1">
    <location>
        <begin position="33"/>
        <end position="43"/>
    </location>
</feature>
<protein>
    <submittedName>
        <fullName evidence="2">Uncharacterized protein</fullName>
    </submittedName>
</protein>
<accession>A0A2K5KWP3</accession>
<reference evidence="2" key="2">
    <citation type="submission" date="2025-09" db="UniProtKB">
        <authorList>
            <consortium name="Ensembl"/>
        </authorList>
    </citation>
    <scope>IDENTIFICATION</scope>
</reference>
<dbReference type="GeneTree" id="ENSGT01050000246247"/>
<feature type="compositionally biased region" description="Basic and acidic residues" evidence="1">
    <location>
        <begin position="19"/>
        <end position="32"/>
    </location>
</feature>
<evidence type="ECO:0000313" key="2">
    <source>
        <dbReference type="Ensembl" id="ENSCATP00000005134.1"/>
    </source>
</evidence>
<reference evidence="2" key="1">
    <citation type="submission" date="2025-08" db="UniProtKB">
        <authorList>
            <consortium name="Ensembl"/>
        </authorList>
    </citation>
    <scope>IDENTIFICATION</scope>
</reference>
<feature type="region of interest" description="Disordered" evidence="1">
    <location>
        <begin position="19"/>
        <end position="154"/>
    </location>
</feature>
<proteinExistence type="predicted"/>
<dbReference type="OMA" id="SPDLRWN"/>
<keyword evidence="3" id="KW-1185">Reference proteome</keyword>
<organism evidence="2 3">
    <name type="scientific">Cercocebus atys</name>
    <name type="common">Sooty mangabey</name>
    <name type="synonym">Cercocebus torquatus atys</name>
    <dbReference type="NCBI Taxonomy" id="9531"/>
    <lineage>
        <taxon>Eukaryota</taxon>
        <taxon>Metazoa</taxon>
        <taxon>Chordata</taxon>
        <taxon>Craniata</taxon>
        <taxon>Vertebrata</taxon>
        <taxon>Euteleostomi</taxon>
        <taxon>Mammalia</taxon>
        <taxon>Eutheria</taxon>
        <taxon>Euarchontoglires</taxon>
        <taxon>Primates</taxon>
        <taxon>Haplorrhini</taxon>
        <taxon>Catarrhini</taxon>
        <taxon>Cercopithecidae</taxon>
        <taxon>Cercopithecinae</taxon>
        <taxon>Cercocebus</taxon>
    </lineage>
</organism>